<dbReference type="GO" id="GO:0009247">
    <property type="term" value="P:glycolipid biosynthetic process"/>
    <property type="evidence" value="ECO:0007669"/>
    <property type="project" value="TreeGrafter"/>
</dbReference>
<name>A0A7G1IAF7_MYCKA</name>
<dbReference type="PANTHER" id="PTHR43398:SF1">
    <property type="entry name" value="DOLICHOL-PHOSPHATE MANNOSYLTRANSFERASE SUBUNIT 1"/>
    <property type="match status" value="1"/>
</dbReference>
<reference evidence="5 6" key="1">
    <citation type="submission" date="2020-07" db="EMBL/GenBank/DDBJ databases">
        <title>Mycobacterium kansasii (former subtype) with zoonotic potential isolated from diseased indoor pet cat, Japan.</title>
        <authorList>
            <person name="Fukano H."/>
            <person name="Terazono T."/>
            <person name="Hoshino Y."/>
        </authorList>
    </citation>
    <scope>NUCLEOTIDE SEQUENCE [LARGE SCALE GENOMIC DNA]</scope>
    <source>
        <strain evidence="5 6">Kuro-I</strain>
    </source>
</reference>
<evidence type="ECO:0000259" key="4">
    <source>
        <dbReference type="Pfam" id="PF00535"/>
    </source>
</evidence>
<dbReference type="SUPFAM" id="SSF53448">
    <property type="entry name" value="Nucleotide-diphospho-sugar transferases"/>
    <property type="match status" value="1"/>
</dbReference>
<evidence type="ECO:0000256" key="3">
    <source>
        <dbReference type="ARBA" id="ARBA00022679"/>
    </source>
</evidence>
<dbReference type="Gene3D" id="3.90.550.10">
    <property type="entry name" value="Spore Coat Polysaccharide Biosynthesis Protein SpsA, Chain A"/>
    <property type="match status" value="1"/>
</dbReference>
<dbReference type="PANTHER" id="PTHR43398">
    <property type="entry name" value="DOLICHOL-PHOSPHATE MANNOSYLTRANSFERASE SUBUNIT 1"/>
    <property type="match status" value="1"/>
</dbReference>
<dbReference type="AlphaFoldDB" id="A0A7G1IAF7"/>
<evidence type="ECO:0000256" key="1">
    <source>
        <dbReference type="ARBA" id="ARBA00006739"/>
    </source>
</evidence>
<dbReference type="GO" id="GO:0016020">
    <property type="term" value="C:membrane"/>
    <property type="evidence" value="ECO:0007669"/>
    <property type="project" value="GOC"/>
</dbReference>
<protein>
    <recommendedName>
        <fullName evidence="4">Glycosyltransferase 2-like domain-containing protein</fullName>
    </recommendedName>
</protein>
<evidence type="ECO:0000313" key="6">
    <source>
        <dbReference type="Proteomes" id="UP000516380"/>
    </source>
</evidence>
<dbReference type="Proteomes" id="UP000516380">
    <property type="component" value="Chromosome"/>
</dbReference>
<dbReference type="GO" id="GO:0004582">
    <property type="term" value="F:dolichyl-phosphate beta-D-mannosyltransferase activity"/>
    <property type="evidence" value="ECO:0007669"/>
    <property type="project" value="InterPro"/>
</dbReference>
<dbReference type="InterPro" id="IPR039528">
    <property type="entry name" value="DPM1-like"/>
</dbReference>
<gene>
    <name evidence="5" type="ORF">NIIDMKKI_31130</name>
</gene>
<keyword evidence="6" id="KW-1185">Reference proteome</keyword>
<organism evidence="5 6">
    <name type="scientific">Mycobacterium kansasii</name>
    <dbReference type="NCBI Taxonomy" id="1768"/>
    <lineage>
        <taxon>Bacteria</taxon>
        <taxon>Bacillati</taxon>
        <taxon>Actinomycetota</taxon>
        <taxon>Actinomycetes</taxon>
        <taxon>Mycobacteriales</taxon>
        <taxon>Mycobacteriaceae</taxon>
        <taxon>Mycobacterium</taxon>
    </lineage>
</organism>
<keyword evidence="2" id="KW-0328">Glycosyltransferase</keyword>
<proteinExistence type="inferred from homology"/>
<dbReference type="InterPro" id="IPR029044">
    <property type="entry name" value="Nucleotide-diphossugar_trans"/>
</dbReference>
<dbReference type="InterPro" id="IPR001173">
    <property type="entry name" value="Glyco_trans_2-like"/>
</dbReference>
<dbReference type="EMBL" id="AP023343">
    <property type="protein sequence ID" value="BCI87907.1"/>
    <property type="molecule type" value="Genomic_DNA"/>
</dbReference>
<dbReference type="Pfam" id="PF00535">
    <property type="entry name" value="Glycos_transf_2"/>
    <property type="match status" value="1"/>
</dbReference>
<sequence>MTSGQPAAEVPGNRHGQRVLVIIPTYNERENLPLIHRRVKEACPDVHVLIIDDNSPDGTGQLADDLAQADPGCTHVLHRTVKNGLGLPTWKGSPGVSAANTRYLSRWTPTAATRRNSCTVCWTPSARGPIWPSVHAMCPGDGA</sequence>
<evidence type="ECO:0000313" key="5">
    <source>
        <dbReference type="EMBL" id="BCI87907.1"/>
    </source>
</evidence>
<keyword evidence="3" id="KW-0808">Transferase</keyword>
<accession>A0A7G1IAF7</accession>
<comment type="similarity">
    <text evidence="1">Belongs to the glycosyltransferase 2 family.</text>
</comment>
<evidence type="ECO:0000256" key="2">
    <source>
        <dbReference type="ARBA" id="ARBA00022676"/>
    </source>
</evidence>
<feature type="domain" description="Glycosyltransferase 2-like" evidence="4">
    <location>
        <begin position="21"/>
        <end position="86"/>
    </location>
</feature>